<evidence type="ECO:0000256" key="4">
    <source>
        <dbReference type="ARBA" id="ARBA00022490"/>
    </source>
</evidence>
<feature type="compositionally biased region" description="Basic and acidic residues" evidence="13">
    <location>
        <begin position="220"/>
        <end position="240"/>
    </location>
</feature>
<evidence type="ECO:0000259" key="17">
    <source>
        <dbReference type="PROSITE" id="PS51456"/>
    </source>
</evidence>
<feature type="region of interest" description="Disordered" evidence="13">
    <location>
        <begin position="530"/>
        <end position="559"/>
    </location>
</feature>
<feature type="compositionally biased region" description="Basic and acidic residues" evidence="13">
    <location>
        <begin position="15"/>
        <end position="35"/>
    </location>
</feature>
<feature type="compositionally biased region" description="Basic residues" evidence="13">
    <location>
        <begin position="274"/>
        <end position="287"/>
    </location>
</feature>
<dbReference type="PANTHER" id="PTHR22692:SF16">
    <property type="entry name" value="MYOSIN XVB"/>
    <property type="match status" value="1"/>
</dbReference>
<dbReference type="Pfam" id="PF26570">
    <property type="entry name" value="MYO15"/>
    <property type="match status" value="1"/>
</dbReference>
<feature type="binding site" evidence="12">
    <location>
        <begin position="945"/>
        <end position="952"/>
    </location>
    <ligand>
        <name>ATP</name>
        <dbReference type="ChEBI" id="CHEBI:30616"/>
    </ligand>
</feature>
<evidence type="ECO:0000313" key="18">
    <source>
        <dbReference type="EMBL" id="CAJ1080563.1"/>
    </source>
</evidence>
<feature type="compositionally biased region" description="Pro residues" evidence="13">
    <location>
        <begin position="2137"/>
        <end position="2151"/>
    </location>
</feature>
<feature type="region of interest" description="Disordered" evidence="13">
    <location>
        <begin position="583"/>
        <end position="610"/>
    </location>
</feature>
<dbReference type="SMART" id="SM00326">
    <property type="entry name" value="SH3"/>
    <property type="match status" value="1"/>
</dbReference>
<feature type="region of interest" description="Disordered" evidence="13">
    <location>
        <begin position="2730"/>
        <end position="2749"/>
    </location>
</feature>
<dbReference type="SUPFAM" id="SSF47031">
    <property type="entry name" value="Second domain of FERM"/>
    <property type="match status" value="1"/>
</dbReference>
<dbReference type="InterPro" id="IPR051567">
    <property type="entry name" value="Unconventional_Myosin_ATPase"/>
</dbReference>
<dbReference type="InterPro" id="IPR000299">
    <property type="entry name" value="FERM_domain"/>
</dbReference>
<feature type="compositionally biased region" description="Basic and acidic residues" evidence="13">
    <location>
        <begin position="2111"/>
        <end position="2131"/>
    </location>
</feature>
<feature type="domain" description="Myosin motor" evidence="17">
    <location>
        <begin position="852"/>
        <end position="1527"/>
    </location>
</feature>
<name>A0AAV1H3Z6_XYRNO</name>
<evidence type="ECO:0000259" key="14">
    <source>
        <dbReference type="PROSITE" id="PS50002"/>
    </source>
</evidence>
<feature type="compositionally biased region" description="Basic and acidic residues" evidence="13">
    <location>
        <begin position="2300"/>
        <end position="2316"/>
    </location>
</feature>
<dbReference type="InterPro" id="IPR036961">
    <property type="entry name" value="Kinesin_motor_dom_sf"/>
</dbReference>
<dbReference type="FunFam" id="1.10.10.820:FF:000001">
    <property type="entry name" value="Myosin heavy chain"/>
    <property type="match status" value="1"/>
</dbReference>
<feature type="compositionally biased region" description="Polar residues" evidence="13">
    <location>
        <begin position="643"/>
        <end position="663"/>
    </location>
</feature>
<dbReference type="PRINTS" id="PR00193">
    <property type="entry name" value="MYOSINHEAVY"/>
</dbReference>
<keyword evidence="8 12" id="KW-0518">Myosin</keyword>
<keyword evidence="5" id="KW-0677">Repeat</keyword>
<dbReference type="Pfam" id="PF00373">
    <property type="entry name" value="FERM_M"/>
    <property type="match status" value="1"/>
</dbReference>
<evidence type="ECO:0000256" key="3">
    <source>
        <dbReference type="ARBA" id="ARBA00022443"/>
    </source>
</evidence>
<dbReference type="InterPro" id="IPR036028">
    <property type="entry name" value="SH3-like_dom_sf"/>
</dbReference>
<dbReference type="Gene3D" id="3.40.850.10">
    <property type="entry name" value="Kinesin motor domain"/>
    <property type="match status" value="1"/>
</dbReference>
<keyword evidence="4" id="KW-0963">Cytoplasm</keyword>
<evidence type="ECO:0000259" key="15">
    <source>
        <dbReference type="PROSITE" id="PS50057"/>
    </source>
</evidence>
<comment type="subcellular location">
    <subcellularLocation>
        <location evidence="1">Cytoplasm</location>
    </subcellularLocation>
</comment>
<evidence type="ECO:0000256" key="6">
    <source>
        <dbReference type="ARBA" id="ARBA00022741"/>
    </source>
</evidence>
<evidence type="ECO:0000256" key="9">
    <source>
        <dbReference type="ARBA" id="ARBA00023175"/>
    </source>
</evidence>
<feature type="compositionally biased region" description="Basic and acidic residues" evidence="13">
    <location>
        <begin position="2184"/>
        <end position="2198"/>
    </location>
</feature>
<feature type="compositionally biased region" description="Polar residues" evidence="13">
    <location>
        <begin position="2257"/>
        <end position="2281"/>
    </location>
</feature>
<dbReference type="SMART" id="SM00015">
    <property type="entry name" value="IQ"/>
    <property type="match status" value="2"/>
</dbReference>
<dbReference type="Gene3D" id="1.25.40.530">
    <property type="entry name" value="MyTH4 domain"/>
    <property type="match status" value="2"/>
</dbReference>
<feature type="region of interest" description="Disordered" evidence="13">
    <location>
        <begin position="2104"/>
        <end position="2366"/>
    </location>
</feature>
<dbReference type="SMART" id="SM00139">
    <property type="entry name" value="MyTH4"/>
    <property type="match status" value="2"/>
</dbReference>
<feature type="compositionally biased region" description="Pro residues" evidence="13">
    <location>
        <begin position="2225"/>
        <end position="2235"/>
    </location>
</feature>
<dbReference type="Pfam" id="PF07653">
    <property type="entry name" value="SH3_2"/>
    <property type="match status" value="1"/>
</dbReference>
<evidence type="ECO:0000256" key="8">
    <source>
        <dbReference type="ARBA" id="ARBA00023123"/>
    </source>
</evidence>
<dbReference type="InterPro" id="IPR038185">
    <property type="entry name" value="MyTH4_dom_sf"/>
</dbReference>
<dbReference type="EMBL" id="OY660882">
    <property type="protein sequence ID" value="CAJ1080563.1"/>
    <property type="molecule type" value="Genomic_DNA"/>
</dbReference>
<dbReference type="InterPro" id="IPR001452">
    <property type="entry name" value="SH3_domain"/>
</dbReference>
<keyword evidence="7 12" id="KW-0067">ATP-binding</keyword>
<evidence type="ECO:0000256" key="11">
    <source>
        <dbReference type="PROSITE-ProRule" id="PRU00192"/>
    </source>
</evidence>
<dbReference type="InterPro" id="IPR019749">
    <property type="entry name" value="Band_41_domain"/>
</dbReference>
<dbReference type="SMART" id="SM00242">
    <property type="entry name" value="MYSc"/>
    <property type="match status" value="1"/>
</dbReference>
<feature type="region of interest" description="Disordered" evidence="13">
    <location>
        <begin position="2384"/>
        <end position="2420"/>
    </location>
</feature>
<feature type="domain" description="MyTH4" evidence="16">
    <location>
        <begin position="2793"/>
        <end position="2946"/>
    </location>
</feature>
<keyword evidence="9 12" id="KW-0505">Motor protein</keyword>
<dbReference type="Proteomes" id="UP001178508">
    <property type="component" value="Chromosome 19"/>
</dbReference>
<feature type="compositionally biased region" description="Basic and acidic residues" evidence="13">
    <location>
        <begin position="297"/>
        <end position="341"/>
    </location>
</feature>
<feature type="region of interest" description="Disordered" evidence="13">
    <location>
        <begin position="640"/>
        <end position="663"/>
    </location>
</feature>
<evidence type="ECO:0000256" key="2">
    <source>
        <dbReference type="ARBA" id="ARBA00008314"/>
    </source>
</evidence>
<evidence type="ECO:0000256" key="12">
    <source>
        <dbReference type="PROSITE-ProRule" id="PRU00782"/>
    </source>
</evidence>
<keyword evidence="10 12" id="KW-0009">Actin-binding</keyword>
<dbReference type="Gene3D" id="1.10.10.820">
    <property type="match status" value="1"/>
</dbReference>
<dbReference type="Pfam" id="PF00784">
    <property type="entry name" value="MyTH4"/>
    <property type="match status" value="2"/>
</dbReference>
<dbReference type="GO" id="GO:0003779">
    <property type="term" value="F:actin binding"/>
    <property type="evidence" value="ECO:0007669"/>
    <property type="project" value="UniProtKB-KW"/>
</dbReference>
<dbReference type="PROSITE" id="PS51456">
    <property type="entry name" value="MYOSIN_MOTOR"/>
    <property type="match status" value="1"/>
</dbReference>
<dbReference type="InterPro" id="IPR000857">
    <property type="entry name" value="MyTH4_dom"/>
</dbReference>
<feature type="region of interest" description="Disordered" evidence="13">
    <location>
        <begin position="1"/>
        <end position="393"/>
    </location>
</feature>
<dbReference type="SMART" id="SM00295">
    <property type="entry name" value="B41"/>
    <property type="match status" value="1"/>
</dbReference>
<comment type="similarity">
    <text evidence="2 12">Belongs to the TRAFAC class myosin-kinesin ATPase superfamily. Myosin family.</text>
</comment>
<organism evidence="18 19">
    <name type="scientific">Xyrichtys novacula</name>
    <name type="common">Pearly razorfish</name>
    <name type="synonym">Hemipteronotus novacula</name>
    <dbReference type="NCBI Taxonomy" id="13765"/>
    <lineage>
        <taxon>Eukaryota</taxon>
        <taxon>Metazoa</taxon>
        <taxon>Chordata</taxon>
        <taxon>Craniata</taxon>
        <taxon>Vertebrata</taxon>
        <taxon>Euteleostomi</taxon>
        <taxon>Actinopterygii</taxon>
        <taxon>Neopterygii</taxon>
        <taxon>Teleostei</taxon>
        <taxon>Neoteleostei</taxon>
        <taxon>Acanthomorphata</taxon>
        <taxon>Eupercaria</taxon>
        <taxon>Labriformes</taxon>
        <taxon>Labridae</taxon>
        <taxon>Xyrichtys</taxon>
    </lineage>
</organism>
<feature type="domain" description="SH3" evidence="14">
    <location>
        <begin position="2633"/>
        <end position="2694"/>
    </location>
</feature>
<dbReference type="Pfam" id="PF00612">
    <property type="entry name" value="IQ"/>
    <property type="match status" value="2"/>
</dbReference>
<dbReference type="Gene3D" id="1.20.58.530">
    <property type="match status" value="1"/>
</dbReference>
<dbReference type="PROSITE" id="PS50096">
    <property type="entry name" value="IQ"/>
    <property type="match status" value="2"/>
</dbReference>
<feature type="compositionally biased region" description="Acidic residues" evidence="13">
    <location>
        <begin position="167"/>
        <end position="179"/>
    </location>
</feature>
<dbReference type="GO" id="GO:0003774">
    <property type="term" value="F:cytoskeletal motor activity"/>
    <property type="evidence" value="ECO:0007669"/>
    <property type="project" value="UniProtKB-UniRule"/>
</dbReference>
<dbReference type="InterPro" id="IPR000048">
    <property type="entry name" value="IQ_motif_EF-hand-BS"/>
</dbReference>
<dbReference type="SUPFAM" id="SSF52540">
    <property type="entry name" value="P-loop containing nucleoside triphosphate hydrolases"/>
    <property type="match status" value="1"/>
</dbReference>
<evidence type="ECO:0000256" key="13">
    <source>
        <dbReference type="SAM" id="MobiDB-lite"/>
    </source>
</evidence>
<proteinExistence type="inferred from homology"/>
<feature type="domain" description="MyTH4" evidence="16">
    <location>
        <begin position="1702"/>
        <end position="1850"/>
    </location>
</feature>
<dbReference type="InterPro" id="IPR035963">
    <property type="entry name" value="FERM_2"/>
</dbReference>
<keyword evidence="3 11" id="KW-0728">SH3 domain</keyword>
<evidence type="ECO:0000256" key="10">
    <source>
        <dbReference type="ARBA" id="ARBA00023203"/>
    </source>
</evidence>
<dbReference type="GO" id="GO:0005737">
    <property type="term" value="C:cytoplasm"/>
    <property type="evidence" value="ECO:0007669"/>
    <property type="project" value="UniProtKB-SubCell"/>
</dbReference>
<dbReference type="SUPFAM" id="SSF50044">
    <property type="entry name" value="SH3-domain"/>
    <property type="match status" value="1"/>
</dbReference>
<evidence type="ECO:0000259" key="16">
    <source>
        <dbReference type="PROSITE" id="PS51016"/>
    </source>
</evidence>
<keyword evidence="19" id="KW-1185">Reference proteome</keyword>
<feature type="compositionally biased region" description="Low complexity" evidence="13">
    <location>
        <begin position="583"/>
        <end position="601"/>
    </location>
</feature>
<dbReference type="Gene3D" id="3.30.70.1590">
    <property type="match status" value="1"/>
</dbReference>
<feature type="compositionally biased region" description="Polar residues" evidence="13">
    <location>
        <begin position="1934"/>
        <end position="1947"/>
    </location>
</feature>
<feature type="compositionally biased region" description="Acidic residues" evidence="13">
    <location>
        <begin position="377"/>
        <end position="386"/>
    </location>
</feature>
<dbReference type="Gene3D" id="1.20.5.190">
    <property type="match status" value="1"/>
</dbReference>
<dbReference type="PANTHER" id="PTHR22692">
    <property type="entry name" value="MYOSIN VII, XV"/>
    <property type="match status" value="1"/>
</dbReference>
<evidence type="ECO:0000313" key="19">
    <source>
        <dbReference type="Proteomes" id="UP001178508"/>
    </source>
</evidence>
<dbReference type="InterPro" id="IPR019748">
    <property type="entry name" value="FERM_central"/>
</dbReference>
<feature type="region of interest" description="Disordered" evidence="13">
    <location>
        <begin position="808"/>
        <end position="827"/>
    </location>
</feature>
<sequence length="3263" mass="367609">MPPAKSQGRTNAPKRKTDTAQKGRQQKNDTRDESKISQSPSRVPNGKRKVRGTSPAAEDRKANEVKTSNRSKVETRKKAETDPNVSQKQAGRTVRNRTPAKVRPSQNERDRGVNTTNKPKVPPQGSQTTPKRHNNNNKPQGKKKSDKVTESEEDEESESDAGSSAEVTEDDTSNDEKEDEPSSNKEPTETQGSEESSEEEAEESDTRRDTEQTANEESDKEVSEEAESRKGSEVESVRSSEDEEDEEVNKKEDAESEATSSDGSDDKEVTQVVKSRRPPRKTSRPVKRTQAPPKPVQEPEVKMVRKTKEEKQAEKAERQRAKAEKQRLQKEAKERAKEEKRNKKKQKKEGKPCPAAEEVQPHTAEDEDQSTNAPAEGDLDEEEEETQPTLSKALKGQNRIMLLKNKGKDLKAFLEPEEQQSSLLGKVKITSSKQKANKLLGEETEGEVVDGGSNKLKERLVAQKKGMSTLHRMSGWIHKNMPRGLNLRKKLSAWTRAISISHWLSLRGIKQKQGPRKSKGSILKHRMAMRVASKTNLAGKKSRGKAGEGGKETDQAGEKEVEAKYAVVLPRMNKLGKEVTVEASQVAQSSTAVSQEATTSEPKPPKPGARLVLPVKPDLSLLKSIKKPLPGGLLSGLDIAGRSSGSGTAQEEPSNTDGRNVQSILGNQDGVSVLQAARLKLDPSQINLSKISLSGGVLGGGRTRAKGPEPDREATPAIPMSPTQPFMNGGASTGVAGPRSLYEEEADREVAQLMGEGGIYGIPQPEVHWAGNPRMSGNPQDWLRAENLLPHQTVEKLTKWTVYDDDGQARTVPADNGRGPWESEDPTQDMLESRLVSTQVVMPGSHRAVEVDEVEDLSQLEEVCESSVLLNLKKRFQRDCIYTYIGNMLLSINPFKPLNIYTEEMRMKYQGREQQRNPPHVYAVADAAFSQSQASTQEQCIIISGQSGSGKTEATKLIVHYLSSMYQGLNDNLRQPMEVFPILESFGNAKTILNNNSSRFGKYLHVHILHGIVVGTSLSKYLLEKSRVVFQANEERNYHVFYELLAGMNDYDKQELYLQGPETYYYLNQGGACELKGKQDKQDFQLLVQCFDTIGLHADQIATVWAVLSSILQLGNMCFSSYESESFEVARIFSEAEARRVGALLQISSEALQTVITHRVTETTYDRIYCPLSVESAIESRDAIAKALYSVLFDWLLEQINDWLSPTEMDSTVGIVDIYGFEDLGVNSFEQLCINFANEQLQHFVNRAVISQEQEEYSAEQIQWYPMPIKNFHSCLDLISARPHGILRILDDQTCLPQATDHTFLQKCHYHHGNSPFYAKPKNPLPVFTIYHYAGAVTYQVHNFLNKNHDQFRTEVVELFARSRLKMVSELFRKVQDGYIQQRELGWRGKGLRQQPSTAASHFLQSLAELTTRLERCKTTFIRCLKPNYIKLPGVFDVDYMSAQLRHAGMLETIHIRKEGFPIRIQYSYFIERYGVLLTQKVGEMSDREQTVALLDTVGAEEGQYQLGLTKVFLKELWFQQLEEKWSSTQTWAAITIQRNIRGFLCRRNFKFFKQKAIVIQSHIRGHQARKYYKRLRQSFTQFWAVMMITRNTIKRRHWRKQQLFMSEPRPLTQDFHEKNKVKAVTKKKSVSPGMDVGMLEIPAELSARLHSSAGRQHRAEITEVRPPQARAEHNFNLPLDIDRYPFSRYAKSILKDTWSQPQGYPFQRPLTSLDPEDARTALEIYKLILRFTGESDLSSWQEQVLGNYILEKGQSRPALRDEILAQLVYHTWGMQEGQSSHRGWLLLASCLSAFTPSPTLDKPLLKYVSDQAPREYRSLCQHKLLTSLQLPAPAARLYPPTQLEWTSNQKKGAMTLEVHTFNDEKLTAEVESWTTGEQLASWLLHFRHIPEAGQGWSVSLLTEDGWSDLAGSDFVLDLLAGAETEVLPPPGTPSSSNSDYLFSNQGNRMPSSDLDDFIPPAPPVNAPGLPPFEGGMWARDYPQEGRGRQMDAYVDDLFDPVLDHGPSDMDRVAMLNRRMRGGGGIGPMYGAGVPMTMPSYPMGMPSVPMMPTTMPTMPAMMMPQAPVAAPPDPLQMSASQQAFINQQALLMAQQMTLQAMTLSQQQTQEQQRKQKKEEQENNRPWKRQSEPRSTQPSPPPPAPAPAPPVQQPKAPVPQRTPSIRQPMPEPERSVDMPDPDDLQSFRDKMNFFHKIESQPHSQPAPPKPHPARDSPPRHQQRSPPRSPPPAPPPKPEVKRSQSNPAREKDPPKPSPASLTKPQPEPTSNIRDIIKQYNSRPNPEPKPFTPVRTPSRHFVKKSDPKEEALAKLKDKGPVPQQKQWRPQKQWVPPPAVVKPKREQPPPRPRTPSPEPPSPTNSGPRVISNSMREKQRSLRDLFVVQNSPSAPPTPPDSPPPPSPPPQPAPVLQTIPDPPPMAAPTLYQEVYPDNDGARSQLHRFSPSTHLSYSNMPVKLFLRKEVFYPRETFNKPYILNLLCEQIMRDTYSDSCERINKEERRKMKDLLANFNVGTTISTVENDHMKKRIVMAARDNWENYFSRLFPVKTDSGDAEVLGVSHRSIRLLKLVRASGINPKYLHQLKSYSFAELLSVKLQDTDKVELELTNEKLVLRSSRAPQITTMIHFFLQELIRDSGHVVALKSYMTDDKSLLSFKRGDIIKLQPMQGLQPGWRFGSLGGRSGLFSEELTQPSAAPDYHCLHLIQREDRRKSMRSSRAVSAQKGLTSGSIFRQPASSTVPEQPNRVTDASIQGSERGSVYELEVLSVMAEFAKKYFRISTFTDIGKDFMEAVQYTETPIKDSLILYNDPEITGLSIQCFTNLMEFMGDLPMKKNQKEEERLNYILLLGKEKEIIRDEIYCQVIKQITNNPTKATCTLGWRLLNLVTGFFPCSSTLLPYVSQHLQDITQDYDHPYQELASVCLENLQRSLNFGGRRNIPSHIEMEAIMAGKTSRRLPIELPGGVSFPVKIRSFSMAADVVADICKDMGILDPAEIKEFSILVNKFQDAMSRPLQAEDYVSDFVLDDSSISFSLRRLTWRNPLSFNNELYVEFHYQQLLDDYLSGQLMLPPPAAGGSSSVLQVAELSALQHVAQGQIEPPLPEEMRRYLPKLDGLESQMGEILSFCEGQLAAMQALHPQDAKVQFIEVLTTLPMFGSNIFLAKKVSQRGCPSPCIVSVSQEGVLFLNPKTQEQVFHISLAELQSMRTVRQKKKSKVPAVDIHYGNPVRPKKVTIHLQQPKKFCHILAVMMEELMQPSVSSSFSDRL</sequence>
<dbReference type="PROSITE" id="PS50057">
    <property type="entry name" value="FERM_3"/>
    <property type="match status" value="1"/>
</dbReference>
<feature type="compositionally biased region" description="Low complexity" evidence="13">
    <location>
        <begin position="2317"/>
        <end position="2330"/>
    </location>
</feature>
<reference evidence="18" key="1">
    <citation type="submission" date="2023-08" db="EMBL/GenBank/DDBJ databases">
        <authorList>
            <person name="Alioto T."/>
            <person name="Alioto T."/>
            <person name="Gomez Garrido J."/>
        </authorList>
    </citation>
    <scope>NUCLEOTIDE SEQUENCE</scope>
</reference>
<dbReference type="GO" id="GO:0016459">
    <property type="term" value="C:myosin complex"/>
    <property type="evidence" value="ECO:0007669"/>
    <property type="project" value="UniProtKB-KW"/>
</dbReference>
<feature type="compositionally biased region" description="Basic and acidic residues" evidence="13">
    <location>
        <begin position="71"/>
        <end position="81"/>
    </location>
</feature>
<gene>
    <name evidence="18" type="ORF">XNOV1_A041523</name>
</gene>
<dbReference type="InterPro" id="IPR027417">
    <property type="entry name" value="P-loop_NTPase"/>
</dbReference>
<dbReference type="Gene3D" id="2.30.30.40">
    <property type="entry name" value="SH3 Domains"/>
    <property type="match status" value="1"/>
</dbReference>
<dbReference type="GO" id="GO:0005524">
    <property type="term" value="F:ATP binding"/>
    <property type="evidence" value="ECO:0007669"/>
    <property type="project" value="UniProtKB-UniRule"/>
</dbReference>
<dbReference type="Gene3D" id="2.30.29.30">
    <property type="entry name" value="Pleckstrin-homology domain (PH domain)/Phosphotyrosine-binding domain (PTB)"/>
    <property type="match status" value="1"/>
</dbReference>
<feature type="region of interest" description="Disordered" evidence="13">
    <location>
        <begin position="1926"/>
        <end position="1947"/>
    </location>
</feature>
<accession>A0AAV1H3Z6</accession>
<feature type="compositionally biased region" description="Basic and acidic residues" evidence="13">
    <location>
        <begin position="2236"/>
        <end position="2252"/>
    </location>
</feature>
<evidence type="ECO:0000256" key="7">
    <source>
        <dbReference type="ARBA" id="ARBA00022840"/>
    </source>
</evidence>
<feature type="region of interest" description="Disordered" evidence="13">
    <location>
        <begin position="699"/>
        <end position="728"/>
    </location>
</feature>
<feature type="compositionally biased region" description="Pro residues" evidence="13">
    <location>
        <begin position="2345"/>
        <end position="2358"/>
    </location>
</feature>
<feature type="compositionally biased region" description="Pro residues" evidence="13">
    <location>
        <begin position="2388"/>
        <end position="2407"/>
    </location>
</feature>
<dbReference type="CDD" id="cd14473">
    <property type="entry name" value="FERM_B-lobe"/>
    <property type="match status" value="1"/>
</dbReference>
<evidence type="ECO:0000256" key="5">
    <source>
        <dbReference type="ARBA" id="ARBA00022737"/>
    </source>
</evidence>
<dbReference type="InterPro" id="IPR059004">
    <property type="entry name" value="MYO15"/>
</dbReference>
<dbReference type="Pfam" id="PF00063">
    <property type="entry name" value="Myosin_head"/>
    <property type="match status" value="1"/>
</dbReference>
<protein>
    <submittedName>
        <fullName evidence="18">Unconventional myosin-XV</fullName>
    </submittedName>
</protein>
<feature type="compositionally biased region" description="Basic residues" evidence="13">
    <location>
        <begin position="130"/>
        <end position="145"/>
    </location>
</feature>
<dbReference type="PROSITE" id="PS50002">
    <property type="entry name" value="SH3"/>
    <property type="match status" value="1"/>
</dbReference>
<dbReference type="PROSITE" id="PS51016">
    <property type="entry name" value="MYTH4"/>
    <property type="match status" value="2"/>
</dbReference>
<feature type="compositionally biased region" description="Polar residues" evidence="13">
    <location>
        <begin position="113"/>
        <end position="129"/>
    </location>
</feature>
<feature type="domain" description="FERM" evidence="15">
    <location>
        <begin position="2952"/>
        <end position="3263"/>
    </location>
</feature>
<dbReference type="InterPro" id="IPR011993">
    <property type="entry name" value="PH-like_dom_sf"/>
</dbReference>
<evidence type="ECO:0000256" key="1">
    <source>
        <dbReference type="ARBA" id="ARBA00004496"/>
    </source>
</evidence>
<feature type="region of interest" description="Actin-binding" evidence="12">
    <location>
        <begin position="1407"/>
        <end position="1429"/>
    </location>
</feature>
<dbReference type="InterPro" id="IPR001609">
    <property type="entry name" value="Myosin_head_motor_dom-like"/>
</dbReference>
<feature type="compositionally biased region" description="Basic and acidic residues" evidence="13">
    <location>
        <begin position="545"/>
        <end position="559"/>
    </location>
</feature>
<dbReference type="Gene3D" id="1.20.120.720">
    <property type="entry name" value="Myosin VI head, motor domain, U50 subdomain"/>
    <property type="match status" value="1"/>
</dbReference>
<keyword evidence="6 12" id="KW-0547">Nucleotide-binding</keyword>